<sequence>MDQGFGRWSILKKILTKKDLKDSSDDLLGPRVPLIELLWTCWILRCVLKLHVSEEKKRSVHMSGLPLLLQLLIDQNPERVDQTNPIPPLCIDTDSSVRRPDRYSEERSSDEDLENGNHNPVYDSQ</sequence>
<gene>
    <name evidence="2" type="ORF">XNOV1_A007946</name>
</gene>
<evidence type="ECO:0000256" key="1">
    <source>
        <dbReference type="SAM" id="MobiDB-lite"/>
    </source>
</evidence>
<dbReference type="Proteomes" id="UP001178508">
    <property type="component" value="Chromosome 13"/>
</dbReference>
<protein>
    <submittedName>
        <fullName evidence="2">Uncharacterized protein</fullName>
    </submittedName>
</protein>
<feature type="region of interest" description="Disordered" evidence="1">
    <location>
        <begin position="79"/>
        <end position="125"/>
    </location>
</feature>
<organism evidence="2 3">
    <name type="scientific">Xyrichtys novacula</name>
    <name type="common">Pearly razorfish</name>
    <name type="synonym">Hemipteronotus novacula</name>
    <dbReference type="NCBI Taxonomy" id="13765"/>
    <lineage>
        <taxon>Eukaryota</taxon>
        <taxon>Metazoa</taxon>
        <taxon>Chordata</taxon>
        <taxon>Craniata</taxon>
        <taxon>Vertebrata</taxon>
        <taxon>Euteleostomi</taxon>
        <taxon>Actinopterygii</taxon>
        <taxon>Neopterygii</taxon>
        <taxon>Teleostei</taxon>
        <taxon>Neoteleostei</taxon>
        <taxon>Acanthomorphata</taxon>
        <taxon>Eupercaria</taxon>
        <taxon>Labriformes</taxon>
        <taxon>Labridae</taxon>
        <taxon>Xyrichtys</taxon>
    </lineage>
</organism>
<proteinExistence type="predicted"/>
<accession>A0AAV1G9M5</accession>
<dbReference type="AlphaFoldDB" id="A0AAV1G9M5"/>
<name>A0AAV1G9M5_XYRNO</name>
<feature type="compositionally biased region" description="Polar residues" evidence="1">
    <location>
        <begin position="116"/>
        <end position="125"/>
    </location>
</feature>
<dbReference type="EMBL" id="OY660876">
    <property type="protein sequence ID" value="CAJ1069911.1"/>
    <property type="molecule type" value="Genomic_DNA"/>
</dbReference>
<feature type="compositionally biased region" description="Basic and acidic residues" evidence="1">
    <location>
        <begin position="95"/>
        <end position="107"/>
    </location>
</feature>
<evidence type="ECO:0000313" key="2">
    <source>
        <dbReference type="EMBL" id="CAJ1069911.1"/>
    </source>
</evidence>
<keyword evidence="3" id="KW-1185">Reference proteome</keyword>
<evidence type="ECO:0000313" key="3">
    <source>
        <dbReference type="Proteomes" id="UP001178508"/>
    </source>
</evidence>
<reference evidence="2" key="1">
    <citation type="submission" date="2023-08" db="EMBL/GenBank/DDBJ databases">
        <authorList>
            <person name="Alioto T."/>
            <person name="Alioto T."/>
            <person name="Gomez Garrido J."/>
        </authorList>
    </citation>
    <scope>NUCLEOTIDE SEQUENCE</scope>
</reference>